<name>A0AAV5J6T0_9ROSI</name>
<protein>
    <submittedName>
        <fullName evidence="2">Uncharacterized protein</fullName>
    </submittedName>
</protein>
<accession>A0AAV5J6T0</accession>
<reference evidence="2 3" key="1">
    <citation type="journal article" date="2021" name="Commun. Biol.">
        <title>The genome of Shorea leprosula (Dipterocarpaceae) highlights the ecological relevance of drought in aseasonal tropical rainforests.</title>
        <authorList>
            <person name="Ng K.K.S."/>
            <person name="Kobayashi M.J."/>
            <person name="Fawcett J.A."/>
            <person name="Hatakeyama M."/>
            <person name="Paape T."/>
            <person name="Ng C.H."/>
            <person name="Ang C.C."/>
            <person name="Tnah L.H."/>
            <person name="Lee C.T."/>
            <person name="Nishiyama T."/>
            <person name="Sese J."/>
            <person name="O'Brien M.J."/>
            <person name="Copetti D."/>
            <person name="Mohd Noor M.I."/>
            <person name="Ong R.C."/>
            <person name="Putra M."/>
            <person name="Sireger I.Z."/>
            <person name="Indrioko S."/>
            <person name="Kosugi Y."/>
            <person name="Izuno A."/>
            <person name="Isagi Y."/>
            <person name="Lee S.L."/>
            <person name="Shimizu K.K."/>
        </authorList>
    </citation>
    <scope>NUCLEOTIDE SEQUENCE [LARGE SCALE GENOMIC DNA]</scope>
    <source>
        <strain evidence="2">214</strain>
    </source>
</reference>
<organism evidence="2 3">
    <name type="scientific">Rubroshorea leprosula</name>
    <dbReference type="NCBI Taxonomy" id="152421"/>
    <lineage>
        <taxon>Eukaryota</taxon>
        <taxon>Viridiplantae</taxon>
        <taxon>Streptophyta</taxon>
        <taxon>Embryophyta</taxon>
        <taxon>Tracheophyta</taxon>
        <taxon>Spermatophyta</taxon>
        <taxon>Magnoliopsida</taxon>
        <taxon>eudicotyledons</taxon>
        <taxon>Gunneridae</taxon>
        <taxon>Pentapetalae</taxon>
        <taxon>rosids</taxon>
        <taxon>malvids</taxon>
        <taxon>Malvales</taxon>
        <taxon>Dipterocarpaceae</taxon>
        <taxon>Rubroshorea</taxon>
    </lineage>
</organism>
<evidence type="ECO:0000313" key="2">
    <source>
        <dbReference type="EMBL" id="GKV06690.1"/>
    </source>
</evidence>
<keyword evidence="3" id="KW-1185">Reference proteome</keyword>
<feature type="compositionally biased region" description="Basic residues" evidence="1">
    <location>
        <begin position="61"/>
        <end position="70"/>
    </location>
</feature>
<dbReference type="AlphaFoldDB" id="A0AAV5J6T0"/>
<evidence type="ECO:0000256" key="1">
    <source>
        <dbReference type="SAM" id="MobiDB-lite"/>
    </source>
</evidence>
<sequence length="76" mass="8449">MNEVLKNSSLHGRDGALAQQKKEPHVLPGRRGSIPTQVQGDYGCGNNDEENNHLIETSIAGRRRSKRLRERKTDGA</sequence>
<proteinExistence type="predicted"/>
<feature type="region of interest" description="Disordered" evidence="1">
    <location>
        <begin position="1"/>
        <end position="76"/>
    </location>
</feature>
<comment type="caution">
    <text evidence="2">The sequence shown here is derived from an EMBL/GenBank/DDBJ whole genome shotgun (WGS) entry which is preliminary data.</text>
</comment>
<gene>
    <name evidence="2" type="ORF">SLEP1_g18548</name>
</gene>
<evidence type="ECO:0000313" key="3">
    <source>
        <dbReference type="Proteomes" id="UP001054252"/>
    </source>
</evidence>
<dbReference type="Proteomes" id="UP001054252">
    <property type="component" value="Unassembled WGS sequence"/>
</dbReference>
<dbReference type="EMBL" id="BPVZ01000025">
    <property type="protein sequence ID" value="GKV06690.1"/>
    <property type="molecule type" value="Genomic_DNA"/>
</dbReference>
<feature type="compositionally biased region" description="Polar residues" evidence="1">
    <location>
        <begin position="1"/>
        <end position="10"/>
    </location>
</feature>